<sequence length="88" mass="9105">MATAPTATAADAPSSPVRTGAADLFLAGAAERRWRPICGPPSLLQCCGPWAPGPVRGDGGWSERVRLIASGLYAMTQEGEVLRELLAG</sequence>
<comment type="caution">
    <text evidence="1">The sequence shown here is derived from an EMBL/GenBank/DDBJ whole genome shotgun (WGS) entry which is preliminary data.</text>
</comment>
<dbReference type="Proteomes" id="UP001500668">
    <property type="component" value="Unassembled WGS sequence"/>
</dbReference>
<organism evidence="1 2">
    <name type="scientific">Streptomyces crystallinus</name>
    <dbReference type="NCBI Taxonomy" id="68191"/>
    <lineage>
        <taxon>Bacteria</taxon>
        <taxon>Bacillati</taxon>
        <taxon>Actinomycetota</taxon>
        <taxon>Actinomycetes</taxon>
        <taxon>Kitasatosporales</taxon>
        <taxon>Streptomycetaceae</taxon>
        <taxon>Streptomyces</taxon>
    </lineage>
</organism>
<name>A0ABN1G610_9ACTN</name>
<accession>A0ABN1G610</accession>
<dbReference type="EMBL" id="BAAACA010000020">
    <property type="protein sequence ID" value="GAA0604379.1"/>
    <property type="molecule type" value="Genomic_DNA"/>
</dbReference>
<evidence type="ECO:0000313" key="2">
    <source>
        <dbReference type="Proteomes" id="UP001500668"/>
    </source>
</evidence>
<reference evidence="1 2" key="1">
    <citation type="journal article" date="2019" name="Int. J. Syst. Evol. Microbiol.">
        <title>The Global Catalogue of Microorganisms (GCM) 10K type strain sequencing project: providing services to taxonomists for standard genome sequencing and annotation.</title>
        <authorList>
            <consortium name="The Broad Institute Genomics Platform"/>
            <consortium name="The Broad Institute Genome Sequencing Center for Infectious Disease"/>
            <person name="Wu L."/>
            <person name="Ma J."/>
        </authorList>
    </citation>
    <scope>NUCLEOTIDE SEQUENCE [LARGE SCALE GENOMIC DNA]</scope>
    <source>
        <strain evidence="1 2">JCM 5067</strain>
    </source>
</reference>
<protein>
    <submittedName>
        <fullName evidence="1">Uncharacterized protein</fullName>
    </submittedName>
</protein>
<keyword evidence="2" id="KW-1185">Reference proteome</keyword>
<evidence type="ECO:0000313" key="1">
    <source>
        <dbReference type="EMBL" id="GAA0604379.1"/>
    </source>
</evidence>
<gene>
    <name evidence="1" type="ORF">GCM10010394_37670</name>
</gene>
<proteinExistence type="predicted"/>